<sequence length="211" mass="22632">MLEMQKHADALNAELGLSARAAGELVATTFAAGRVNIPQPDAAALQRLPARKAVISRRNETLERILKNPPPRGAVIRFTDGKLRPRPPAERGMPAWLASNNTGVLVSVRKSSGSIRLRMESWNAAGGDDYYRTFDVASPLTFYVETIPVPGELIDLDLLPSRLRSLERRARATPTSLAVHSEPPLIVAAGAGGTPAAQRKARRTSGGPSSL</sequence>
<dbReference type="AlphaFoldDB" id="A0A1G7ZQY6"/>
<evidence type="ECO:0000313" key="2">
    <source>
        <dbReference type="EMBL" id="SDH10510.1"/>
    </source>
</evidence>
<name>A0A1G7ZQY6_9RHOB</name>
<accession>A0A1G7ZQY6</accession>
<proteinExistence type="predicted"/>
<dbReference type="STRING" id="218672.SAMN04489759_1245"/>
<feature type="region of interest" description="Disordered" evidence="1">
    <location>
        <begin position="188"/>
        <end position="211"/>
    </location>
</feature>
<gene>
    <name evidence="2" type="ORF">SAMN04489759_1245</name>
</gene>
<dbReference type="EMBL" id="FNBP01000024">
    <property type="protein sequence ID" value="SDH10510.1"/>
    <property type="molecule type" value="Genomic_DNA"/>
</dbReference>
<keyword evidence="3" id="KW-1185">Reference proteome</keyword>
<protein>
    <submittedName>
        <fullName evidence="2">Uncharacterized protein</fullName>
    </submittedName>
</protein>
<reference evidence="3" key="1">
    <citation type="submission" date="2016-10" db="EMBL/GenBank/DDBJ databases">
        <authorList>
            <person name="Varghese N."/>
            <person name="Submissions S."/>
        </authorList>
    </citation>
    <scope>NUCLEOTIDE SEQUENCE [LARGE SCALE GENOMIC DNA]</scope>
    <source>
        <strain evidence="3">DSM 16477</strain>
    </source>
</reference>
<evidence type="ECO:0000313" key="3">
    <source>
        <dbReference type="Proteomes" id="UP000199399"/>
    </source>
</evidence>
<evidence type="ECO:0000256" key="1">
    <source>
        <dbReference type="SAM" id="MobiDB-lite"/>
    </source>
</evidence>
<organism evidence="2 3">
    <name type="scientific">Sulfitobacter delicatus</name>
    <dbReference type="NCBI Taxonomy" id="218672"/>
    <lineage>
        <taxon>Bacteria</taxon>
        <taxon>Pseudomonadati</taxon>
        <taxon>Pseudomonadota</taxon>
        <taxon>Alphaproteobacteria</taxon>
        <taxon>Rhodobacterales</taxon>
        <taxon>Roseobacteraceae</taxon>
        <taxon>Sulfitobacter</taxon>
    </lineage>
</organism>
<dbReference type="Proteomes" id="UP000199399">
    <property type="component" value="Unassembled WGS sequence"/>
</dbReference>